<dbReference type="Pfam" id="PF24577">
    <property type="entry name" value="RDR6_2nd"/>
    <property type="match status" value="1"/>
</dbReference>
<evidence type="ECO:0000256" key="1">
    <source>
        <dbReference type="ARBA" id="ARBA00005762"/>
    </source>
</evidence>
<dbReference type="SUPFAM" id="SSF54928">
    <property type="entry name" value="RNA-binding domain, RBD"/>
    <property type="match status" value="1"/>
</dbReference>
<comment type="function">
    <text evidence="8">Probably involved in the RNA silencing pathway and required for the generation of small interfering RNAs (siRNAs).</text>
</comment>
<accession>A0A7J7D550</accession>
<dbReference type="PANTHER" id="PTHR23079">
    <property type="entry name" value="RNA-DEPENDENT RNA POLYMERASE"/>
    <property type="match status" value="1"/>
</dbReference>
<evidence type="ECO:0000259" key="12">
    <source>
        <dbReference type="Pfam" id="PF26252"/>
    </source>
</evidence>
<organism evidence="14 15">
    <name type="scientific">Tripterygium wilfordii</name>
    <name type="common">Thunder God vine</name>
    <dbReference type="NCBI Taxonomy" id="458696"/>
    <lineage>
        <taxon>Eukaryota</taxon>
        <taxon>Viridiplantae</taxon>
        <taxon>Streptophyta</taxon>
        <taxon>Embryophyta</taxon>
        <taxon>Tracheophyta</taxon>
        <taxon>Spermatophyta</taxon>
        <taxon>Magnoliopsida</taxon>
        <taxon>eudicotyledons</taxon>
        <taxon>Gunneridae</taxon>
        <taxon>Pentapetalae</taxon>
        <taxon>rosids</taxon>
        <taxon>fabids</taxon>
        <taxon>Celastrales</taxon>
        <taxon>Celastraceae</taxon>
        <taxon>Tripterygium</taxon>
    </lineage>
</organism>
<name>A0A7J7D550_TRIWF</name>
<keyword evidence="4 8" id="KW-0548">Nucleotidyltransferase</keyword>
<dbReference type="Gene3D" id="3.30.70.330">
    <property type="match status" value="1"/>
</dbReference>
<dbReference type="Pfam" id="PF26252">
    <property type="entry name" value="RdRP_helical"/>
    <property type="match status" value="1"/>
</dbReference>
<dbReference type="InterPro" id="IPR057298">
    <property type="entry name" value="RDR6-like_RBD"/>
</dbReference>
<dbReference type="InParanoid" id="A0A7J7D550"/>
<feature type="domain" description="RDRP helical" evidence="12">
    <location>
        <begin position="321"/>
        <end position="405"/>
    </location>
</feature>
<evidence type="ECO:0000256" key="2">
    <source>
        <dbReference type="ARBA" id="ARBA00022484"/>
    </source>
</evidence>
<gene>
    <name evidence="14" type="ORF">HS088_TW10G00405</name>
</gene>
<feature type="domain" description="RNA-dependent RNA polymerase 6-like RNA-binding" evidence="10">
    <location>
        <begin position="9"/>
        <end position="114"/>
    </location>
</feature>
<evidence type="ECO:0000313" key="14">
    <source>
        <dbReference type="EMBL" id="KAF5741408.1"/>
    </source>
</evidence>
<keyword evidence="3 8" id="KW-0808">Transferase</keyword>
<proteinExistence type="inferred from homology"/>
<evidence type="ECO:0000259" key="10">
    <source>
        <dbReference type="Pfam" id="PF24572"/>
    </source>
</evidence>
<dbReference type="InterPro" id="IPR057297">
    <property type="entry name" value="RDR6-like_2nd"/>
</dbReference>
<dbReference type="PANTHER" id="PTHR23079:SF18">
    <property type="entry name" value="RNA-DEPENDENT RNA POLYMERASE 6"/>
    <property type="match status" value="1"/>
</dbReference>
<evidence type="ECO:0000313" key="15">
    <source>
        <dbReference type="Proteomes" id="UP000593562"/>
    </source>
</evidence>
<feature type="domain" description="RDRP C-terminal head" evidence="13">
    <location>
        <begin position="1024"/>
        <end position="1179"/>
    </location>
</feature>
<feature type="domain" description="RNA-dependent RNA polymerase 6-like second" evidence="11">
    <location>
        <begin position="134"/>
        <end position="297"/>
    </location>
</feature>
<dbReference type="EMBL" id="JAAARO010000010">
    <property type="protein sequence ID" value="KAF5741408.1"/>
    <property type="molecule type" value="Genomic_DNA"/>
</dbReference>
<comment type="catalytic activity">
    <reaction evidence="7 8">
        <text>RNA(n) + a ribonucleoside 5'-triphosphate = RNA(n+1) + diphosphate</text>
        <dbReference type="Rhea" id="RHEA:21248"/>
        <dbReference type="Rhea" id="RHEA-COMP:14527"/>
        <dbReference type="Rhea" id="RHEA-COMP:17342"/>
        <dbReference type="ChEBI" id="CHEBI:33019"/>
        <dbReference type="ChEBI" id="CHEBI:61557"/>
        <dbReference type="ChEBI" id="CHEBI:140395"/>
        <dbReference type="EC" id="2.7.7.48"/>
    </reaction>
</comment>
<evidence type="ECO:0000259" key="9">
    <source>
        <dbReference type="Pfam" id="PF05183"/>
    </source>
</evidence>
<evidence type="ECO:0000256" key="4">
    <source>
        <dbReference type="ARBA" id="ARBA00022695"/>
    </source>
</evidence>
<dbReference type="InterPro" id="IPR057596">
    <property type="entry name" value="RDRP_core"/>
</dbReference>
<comment type="caution">
    <text evidence="14">The sequence shown here is derived from an EMBL/GenBank/DDBJ whole genome shotgun (WGS) entry which is preliminary data.</text>
</comment>
<comment type="similarity">
    <text evidence="1 8">Belongs to the RdRP family.</text>
</comment>
<sequence length="1200" mass="136767">MGEERMEKDTVVTQISIGGFSNDVTAKDLMEYLEGAIGGVWRCRLKTSSTPPESYPNFDVIGDEDIQRTKEYKKVEPHAPHAFVHFATPGCVTEAVDAAGSCKLFWKGKPLKVSLGPENPFQLNQLRKDKIPFKLSNVIVEIGTVVSRDEFFVGWRGPSSGVDFLVDPFDGICKFCFTRDTAFSLKNSSEIAVMKCDFKVEFLVRDINVAKQYSDMSHLVVLLQLASPPHIWYRTADDDIEVSVPFDMLDDDDPWIRTTDFTSSGAIGRCNCYRVSIPPRHGAELERTMDYLRQRRVQEESLRRPLKILNETDFGLSMSDPFFCIHDKEGISFEIMFLVNAVMHKGIFNQHQLSDDFFDLIRNQSGEVNVATLKHVYNYRHPVVDAYKRLKIIQESFLKNPKLLRSRQQLEDLAEIRRLVITPTKAYCLPPEVEVSNRVLRKYKHVSDRFLRVTFTDEGMQKLNANVMTYYVASIVRDITSNSFPQKTRVFKRVRSILTDGFYLCGRKYSFLAFSANQLRDRSAWFFAEDEKLSVADIKNWMGRFTNRNIAKCAARMGQCFSSTYATVEVPLTEVNIELPDIERNGYVFSDGIGRITPDLAKEVADKLKLSTDAPSAYQIRYAGCKGVVACWPAQDDGIRLSLRPSMNKFHSKHTILEICAWTRFQPGFLNRQIVTLLSTLDVPDEIFWNMQDQMISKLNRILDDTDVAFDVLIASCAEQGNTAALMLSAGFKPQTEPHLQKMLISIRAAQLWGLREKARIFVPRGRWLMGCLDELGVLEQGQCFIQVSTPSLENCFLKHGSKFSETKTNLQVVEGFVVIAKNPCLHPGDIRILEAVDAPGLHHLHDCLIFPQKGDRPHTNEASGSDLDGDLYFVTWDEKLVPPSRRSWTPMQYDSAKPKQEGRPVRHQDIIEFFAKNMMDENLGTICNAHVVHADRSEYGALDEKCLKLAELAAIAVDFPKTGKIVTMPSHLKPKLYPDFMGKEEFLSYESTKILGRLYRNIIDAYDEDATSSKLNSIAGDIPYDSDLEVSEAADFISDAWEKKCSYDGQLNGLLGQYKVKSEEEVVTGFIWSMPNYNSRKQGDLTEKLKHSYTALKKEFRQEFEKINLGFEQLSDEQKNILYEQKASAWYQVTYHPEWVKKTMEMHDPDDGETALMLSFAWIAVDYLARLKIKHRDMASVDTANKPINSLVKYLADKI</sequence>
<evidence type="ECO:0000256" key="3">
    <source>
        <dbReference type="ARBA" id="ARBA00022679"/>
    </source>
</evidence>
<dbReference type="Pfam" id="PF05183">
    <property type="entry name" value="RdRP"/>
    <property type="match status" value="1"/>
</dbReference>
<feature type="domain" description="RDRP core" evidence="9">
    <location>
        <begin position="421"/>
        <end position="1003"/>
    </location>
</feature>
<dbReference type="InterPro" id="IPR058752">
    <property type="entry name" value="RDRP_C_head"/>
</dbReference>
<evidence type="ECO:0000256" key="8">
    <source>
        <dbReference type="RuleBase" id="RU363098"/>
    </source>
</evidence>
<reference evidence="14 15" key="1">
    <citation type="journal article" date="2020" name="Nat. Commun.">
        <title>Genome of Tripterygium wilfordii and identification of cytochrome P450 involved in triptolide biosynthesis.</title>
        <authorList>
            <person name="Tu L."/>
            <person name="Su P."/>
            <person name="Zhang Z."/>
            <person name="Gao L."/>
            <person name="Wang J."/>
            <person name="Hu T."/>
            <person name="Zhou J."/>
            <person name="Zhang Y."/>
            <person name="Zhao Y."/>
            <person name="Liu Y."/>
            <person name="Song Y."/>
            <person name="Tong Y."/>
            <person name="Lu Y."/>
            <person name="Yang J."/>
            <person name="Xu C."/>
            <person name="Jia M."/>
            <person name="Peters R.J."/>
            <person name="Huang L."/>
            <person name="Gao W."/>
        </authorList>
    </citation>
    <scope>NUCLEOTIDE SEQUENCE [LARGE SCALE GENOMIC DNA]</scope>
    <source>
        <strain evidence="15">cv. XIE 37</strain>
        <tissue evidence="14">Leaf</tissue>
    </source>
</reference>
<dbReference type="InterPro" id="IPR035979">
    <property type="entry name" value="RBD_domain_sf"/>
</dbReference>
<keyword evidence="15" id="KW-1185">Reference proteome</keyword>
<evidence type="ECO:0000256" key="5">
    <source>
        <dbReference type="ARBA" id="ARBA00022884"/>
    </source>
</evidence>
<dbReference type="GO" id="GO:0030422">
    <property type="term" value="P:siRNA processing"/>
    <property type="evidence" value="ECO:0007669"/>
    <property type="project" value="TreeGrafter"/>
</dbReference>
<dbReference type="Proteomes" id="UP000593562">
    <property type="component" value="Unassembled WGS sequence"/>
</dbReference>
<dbReference type="CDD" id="cd00590">
    <property type="entry name" value="RRM_SF"/>
    <property type="match status" value="1"/>
</dbReference>
<dbReference type="InterPro" id="IPR012677">
    <property type="entry name" value="Nucleotide-bd_a/b_plait_sf"/>
</dbReference>
<evidence type="ECO:0000256" key="6">
    <source>
        <dbReference type="ARBA" id="ARBA00023158"/>
    </source>
</evidence>
<evidence type="ECO:0000259" key="11">
    <source>
        <dbReference type="Pfam" id="PF24577"/>
    </source>
</evidence>
<dbReference type="Pfam" id="PF24572">
    <property type="entry name" value="RBD_RDR6"/>
    <property type="match status" value="1"/>
</dbReference>
<dbReference type="FunCoup" id="A0A7J7D550">
    <property type="interactions" value="1048"/>
</dbReference>
<dbReference type="GO" id="GO:0031380">
    <property type="term" value="C:nuclear RNA-directed RNA polymerase complex"/>
    <property type="evidence" value="ECO:0007669"/>
    <property type="project" value="TreeGrafter"/>
</dbReference>
<keyword evidence="6 8" id="KW-0943">RNA-mediated gene silencing</keyword>
<keyword evidence="2 8" id="KW-0696">RNA-directed RNA polymerase</keyword>
<evidence type="ECO:0000256" key="7">
    <source>
        <dbReference type="ARBA" id="ARBA00048744"/>
    </source>
</evidence>
<keyword evidence="5 8" id="KW-0694">RNA-binding</keyword>
<dbReference type="OrthoDB" id="6513042at2759"/>
<dbReference type="InterPro" id="IPR058751">
    <property type="entry name" value="RDRP_helical"/>
</dbReference>
<dbReference type="GO" id="GO:0003723">
    <property type="term" value="F:RNA binding"/>
    <property type="evidence" value="ECO:0007669"/>
    <property type="project" value="UniProtKB-KW"/>
</dbReference>
<dbReference type="AlphaFoldDB" id="A0A7J7D550"/>
<dbReference type="GO" id="GO:0003968">
    <property type="term" value="F:RNA-directed RNA polymerase activity"/>
    <property type="evidence" value="ECO:0007669"/>
    <property type="project" value="UniProtKB-KW"/>
</dbReference>
<evidence type="ECO:0000259" key="13">
    <source>
        <dbReference type="Pfam" id="PF26253"/>
    </source>
</evidence>
<dbReference type="Pfam" id="PF26253">
    <property type="entry name" value="RdRP_head"/>
    <property type="match status" value="1"/>
</dbReference>
<dbReference type="EC" id="2.7.7.48" evidence="8"/>
<protein>
    <recommendedName>
        <fullName evidence="8">RNA-dependent RNA polymerase</fullName>
        <ecNumber evidence="8">2.7.7.48</ecNumber>
    </recommendedName>
</protein>
<dbReference type="InterPro" id="IPR007855">
    <property type="entry name" value="RDRP"/>
</dbReference>